<dbReference type="InterPro" id="IPR050678">
    <property type="entry name" value="DNA_Partitioning_ATPase"/>
</dbReference>
<keyword evidence="3" id="KW-1185">Reference proteome</keyword>
<sequence length="221" mass="25243">MKNRKIVFANQKGGVGKSTLCILFANYLAWKKHDVCIIDTDLQKSISMQRRKDMEIYEGMEEPYTVQGFDVQDPDTMHQLMESSSETEGFVLFDSPGNVSEDGLVPMFTEADFIVCPYEYEEKTLDSTGTFVQVINALRSAVPEMDAKLFFVPNRIDVRIGTADELKMWKQTDAIFKQLGSVTPRITARAVLKRINTFEISPAQREAVKPAFDFMIRRMKE</sequence>
<dbReference type="Gene3D" id="3.40.50.300">
    <property type="entry name" value="P-loop containing nucleotide triphosphate hydrolases"/>
    <property type="match status" value="1"/>
</dbReference>
<dbReference type="EMBL" id="QENY01000004">
    <property type="protein sequence ID" value="PVX57492.1"/>
    <property type="molecule type" value="Genomic_DNA"/>
</dbReference>
<feature type="domain" description="CobQ/CobB/MinD/ParA nucleotide binding" evidence="1">
    <location>
        <begin position="6"/>
        <end position="159"/>
    </location>
</feature>
<dbReference type="RefSeq" id="WP_116615999.1">
    <property type="nucleotide sequence ID" value="NZ_QENY01000004.1"/>
</dbReference>
<dbReference type="Proteomes" id="UP000245870">
    <property type="component" value="Unassembled WGS sequence"/>
</dbReference>
<dbReference type="PANTHER" id="PTHR13696:SF52">
    <property type="entry name" value="PARA FAMILY PROTEIN CT_582"/>
    <property type="match status" value="1"/>
</dbReference>
<protein>
    <submittedName>
        <fullName evidence="2">Chromosome partitioning protein</fullName>
    </submittedName>
</protein>
<dbReference type="PANTHER" id="PTHR13696">
    <property type="entry name" value="P-LOOP CONTAINING NUCLEOSIDE TRIPHOSPHATE HYDROLASE"/>
    <property type="match status" value="1"/>
</dbReference>
<dbReference type="Pfam" id="PF01656">
    <property type="entry name" value="CbiA"/>
    <property type="match status" value="1"/>
</dbReference>
<dbReference type="InterPro" id="IPR027417">
    <property type="entry name" value="P-loop_NTPase"/>
</dbReference>
<organism evidence="2 3">
    <name type="scientific">Hallella colorans</name>
    <dbReference type="NCBI Taxonomy" id="1703337"/>
    <lineage>
        <taxon>Bacteria</taxon>
        <taxon>Pseudomonadati</taxon>
        <taxon>Bacteroidota</taxon>
        <taxon>Bacteroidia</taxon>
        <taxon>Bacteroidales</taxon>
        <taxon>Prevotellaceae</taxon>
        <taxon>Hallella</taxon>
    </lineage>
</organism>
<comment type="caution">
    <text evidence="2">The sequence shown here is derived from an EMBL/GenBank/DDBJ whole genome shotgun (WGS) entry which is preliminary data.</text>
</comment>
<accession>A0A2U0UIK7</accession>
<evidence type="ECO:0000313" key="2">
    <source>
        <dbReference type="EMBL" id="PVX57492.1"/>
    </source>
</evidence>
<dbReference type="AlphaFoldDB" id="A0A2U0UIK7"/>
<dbReference type="CDD" id="cd02042">
    <property type="entry name" value="ParAB_family"/>
    <property type="match status" value="1"/>
</dbReference>
<dbReference type="InterPro" id="IPR002586">
    <property type="entry name" value="CobQ/CobB/MinD/ParA_Nub-bd_dom"/>
</dbReference>
<dbReference type="SUPFAM" id="SSF52540">
    <property type="entry name" value="P-loop containing nucleoside triphosphate hydrolases"/>
    <property type="match status" value="1"/>
</dbReference>
<proteinExistence type="predicted"/>
<evidence type="ECO:0000259" key="1">
    <source>
        <dbReference type="Pfam" id="PF01656"/>
    </source>
</evidence>
<dbReference type="OrthoDB" id="978593at2"/>
<name>A0A2U0UIK7_9BACT</name>
<evidence type="ECO:0000313" key="3">
    <source>
        <dbReference type="Proteomes" id="UP000245870"/>
    </source>
</evidence>
<reference evidence="2 3" key="1">
    <citation type="submission" date="2018-05" db="EMBL/GenBank/DDBJ databases">
        <title>Genomic Encyclopedia of Type Strains, Phase IV (KMG-IV): sequencing the most valuable type-strain genomes for metagenomic binning, comparative biology and taxonomic classification.</title>
        <authorList>
            <person name="Goeker M."/>
        </authorList>
    </citation>
    <scope>NUCLEOTIDE SEQUENCE [LARGE SCALE GENOMIC DNA]</scope>
    <source>
        <strain evidence="2 3">DSM 100333</strain>
    </source>
</reference>
<gene>
    <name evidence="2" type="ORF">C7379_104109</name>
</gene>